<dbReference type="SUPFAM" id="SSF51556">
    <property type="entry name" value="Metallo-dependent hydrolases"/>
    <property type="match status" value="1"/>
</dbReference>
<evidence type="ECO:0000313" key="2">
    <source>
        <dbReference type="EMBL" id="KKT79198.1"/>
    </source>
</evidence>
<dbReference type="PANTHER" id="PTHR11647:SF1">
    <property type="entry name" value="COLLAPSIN RESPONSE MEDIATOR PROTEIN"/>
    <property type="match status" value="1"/>
</dbReference>
<dbReference type="Pfam" id="PF07969">
    <property type="entry name" value="Amidohydro_3"/>
    <property type="match status" value="2"/>
</dbReference>
<dbReference type="AlphaFoldDB" id="A0A0G1K6V8"/>
<protein>
    <submittedName>
        <fullName evidence="2">D-aminoacylase (Aspartate, glutamate ETC)</fullName>
    </submittedName>
</protein>
<dbReference type="Gene3D" id="3.30.1490.130">
    <property type="entry name" value="D-aminoacylase. Domain 3"/>
    <property type="match status" value="1"/>
</dbReference>
<dbReference type="SUPFAM" id="SSF51338">
    <property type="entry name" value="Composite domain of metallo-dependent hydrolases"/>
    <property type="match status" value="1"/>
</dbReference>
<comment type="caution">
    <text evidence="2">The sequence shown here is derived from an EMBL/GenBank/DDBJ whole genome shotgun (WGS) entry which is preliminary data.</text>
</comment>
<dbReference type="Proteomes" id="UP000034889">
    <property type="component" value="Unassembled WGS sequence"/>
</dbReference>
<accession>A0A0G1K6V8</accession>
<proteinExistence type="predicted"/>
<organism evidence="2 3">
    <name type="scientific">Candidatus Giovannonibacteria bacterium GW2011_GWC2_44_8</name>
    <dbReference type="NCBI Taxonomy" id="1618657"/>
    <lineage>
        <taxon>Bacteria</taxon>
        <taxon>Candidatus Giovannoniibacteriota</taxon>
    </lineage>
</organism>
<dbReference type="InterPro" id="IPR023100">
    <property type="entry name" value="D-aminoacylase_insert_dom_sf"/>
</dbReference>
<dbReference type="PANTHER" id="PTHR11647">
    <property type="entry name" value="HYDRANTOINASE/DIHYDROPYRIMIDINASE FAMILY MEMBER"/>
    <property type="match status" value="1"/>
</dbReference>
<feature type="domain" description="Amidohydrolase 3" evidence="1">
    <location>
        <begin position="416"/>
        <end position="488"/>
    </location>
</feature>
<sequence>MSYSVLIKGGNVLRGRKFERIDIGIKKDKIADLGDFSGENADLVVDATGKYISPGFIDLTNHSDTHWTLFSQPKQESLLRQGITTILGGNCGASIAPLVRASDIEGIHKWADVTQINTNWRTVEEFFEELSKHPIGVNFATLVGHGTLRRGILGDDARNLTRKEIEEIKFMLKDSLEEGAFGLSTSLAAAHAKFATSAELKELFATVSEYNGLAKHHLKDEGRNILPAIAEIIGISRESSARTQISHFKILGKSSWNIFPEAINLIETARQEGAKVTLDFFPYTKTGSLLYMFLPPWIIEGGRAKILGSLKDPKMRRETSDYLKSLTLHYDKVVVASTFKDATSVGKTIQELAMSSGLDPEEIIMELLEINELQVSIFNEAISEDNLHKLIAKEYVLVSSDGVGYDLKAKMPFDLPHPRSFGAFPRALQIFTKESDDIKFEDILHKFTQEPAYSLGFKDRGRIEKGFFADLAILDLEKVKSTPDYTASRQEVEGIDWVFVNGKAAVKNGVMSGELGGRIIKRA</sequence>
<dbReference type="EMBL" id="LCJM01000001">
    <property type="protein sequence ID" value="KKT79198.1"/>
    <property type="molecule type" value="Genomic_DNA"/>
</dbReference>
<dbReference type="InterPro" id="IPR050378">
    <property type="entry name" value="Metallo-dep_Hydrolases_sf"/>
</dbReference>
<feature type="domain" description="Amidohydrolase 3" evidence="1">
    <location>
        <begin position="44"/>
        <end position="213"/>
    </location>
</feature>
<name>A0A0G1K6V8_9BACT</name>
<dbReference type="InterPro" id="IPR032466">
    <property type="entry name" value="Metal_Hydrolase"/>
</dbReference>
<dbReference type="Gene3D" id="3.20.20.140">
    <property type="entry name" value="Metal-dependent hydrolases"/>
    <property type="match status" value="1"/>
</dbReference>
<gene>
    <name evidence="2" type="ORF">UW74_C0001G0007</name>
</gene>
<dbReference type="Gene3D" id="2.30.40.10">
    <property type="entry name" value="Urease, subunit C, domain 1"/>
    <property type="match status" value="1"/>
</dbReference>
<dbReference type="GO" id="GO:0016811">
    <property type="term" value="F:hydrolase activity, acting on carbon-nitrogen (but not peptide) bonds, in linear amides"/>
    <property type="evidence" value="ECO:0007669"/>
    <property type="project" value="InterPro"/>
</dbReference>
<dbReference type="InterPro" id="IPR013108">
    <property type="entry name" value="Amidohydro_3"/>
</dbReference>
<evidence type="ECO:0000313" key="3">
    <source>
        <dbReference type="Proteomes" id="UP000034889"/>
    </source>
</evidence>
<evidence type="ECO:0000259" key="1">
    <source>
        <dbReference type="Pfam" id="PF07969"/>
    </source>
</evidence>
<dbReference type="InterPro" id="IPR011059">
    <property type="entry name" value="Metal-dep_hydrolase_composite"/>
</dbReference>
<reference evidence="2 3" key="1">
    <citation type="journal article" date="2015" name="Nature">
        <title>rRNA introns, odd ribosomes, and small enigmatic genomes across a large radiation of phyla.</title>
        <authorList>
            <person name="Brown C.T."/>
            <person name="Hug L.A."/>
            <person name="Thomas B.C."/>
            <person name="Sharon I."/>
            <person name="Castelle C.J."/>
            <person name="Singh A."/>
            <person name="Wilkins M.J."/>
            <person name="Williams K.H."/>
            <person name="Banfield J.F."/>
        </authorList>
    </citation>
    <scope>NUCLEOTIDE SEQUENCE [LARGE SCALE GENOMIC DNA]</scope>
</reference>